<comment type="caution">
    <text evidence="7">The sequence shown here is derived from an EMBL/GenBank/DDBJ whole genome shotgun (WGS) entry which is preliminary data.</text>
</comment>
<organism evidence="7 8">
    <name type="scientific">Microbacterium gilvum</name>
    <dbReference type="NCBI Taxonomy" id="1336204"/>
    <lineage>
        <taxon>Bacteria</taxon>
        <taxon>Bacillati</taxon>
        <taxon>Actinomycetota</taxon>
        <taxon>Actinomycetes</taxon>
        <taxon>Micrococcales</taxon>
        <taxon>Microbacteriaceae</taxon>
        <taxon>Microbacterium</taxon>
    </lineage>
</organism>
<dbReference type="Pfam" id="PF01794">
    <property type="entry name" value="Ferric_reduct"/>
    <property type="match status" value="1"/>
</dbReference>
<dbReference type="InterPro" id="IPR013130">
    <property type="entry name" value="Fe3_Rdtase_TM_dom"/>
</dbReference>
<feature type="transmembrane region" description="Helical" evidence="5">
    <location>
        <begin position="91"/>
        <end position="110"/>
    </location>
</feature>
<keyword evidence="4 5" id="KW-0472">Membrane</keyword>
<keyword evidence="8" id="KW-1185">Reference proteome</keyword>
<keyword evidence="3 5" id="KW-1133">Transmembrane helix</keyword>
<name>A0ABP9A7Z4_9MICO</name>
<evidence type="ECO:0000313" key="7">
    <source>
        <dbReference type="EMBL" id="GAA4775278.1"/>
    </source>
</evidence>
<gene>
    <name evidence="7" type="ORF">GCM10023351_19700</name>
</gene>
<feature type="domain" description="Ferric oxidoreductase" evidence="6">
    <location>
        <begin position="12"/>
        <end position="134"/>
    </location>
</feature>
<feature type="transmembrane region" description="Helical" evidence="5">
    <location>
        <begin position="148"/>
        <end position="167"/>
    </location>
</feature>
<evidence type="ECO:0000256" key="3">
    <source>
        <dbReference type="ARBA" id="ARBA00022989"/>
    </source>
</evidence>
<comment type="subcellular location">
    <subcellularLocation>
        <location evidence="1">Membrane</location>
        <topology evidence="1">Multi-pass membrane protein</topology>
    </subcellularLocation>
</comment>
<dbReference type="Proteomes" id="UP001501645">
    <property type="component" value="Unassembled WGS sequence"/>
</dbReference>
<evidence type="ECO:0000256" key="4">
    <source>
        <dbReference type="ARBA" id="ARBA00023136"/>
    </source>
</evidence>
<keyword evidence="2 5" id="KW-0812">Transmembrane</keyword>
<proteinExistence type="predicted"/>
<evidence type="ECO:0000256" key="2">
    <source>
        <dbReference type="ARBA" id="ARBA00022692"/>
    </source>
</evidence>
<reference evidence="8" key="1">
    <citation type="journal article" date="2019" name="Int. J. Syst. Evol. Microbiol.">
        <title>The Global Catalogue of Microorganisms (GCM) 10K type strain sequencing project: providing services to taxonomists for standard genome sequencing and annotation.</title>
        <authorList>
            <consortium name="The Broad Institute Genomics Platform"/>
            <consortium name="The Broad Institute Genome Sequencing Center for Infectious Disease"/>
            <person name="Wu L."/>
            <person name="Ma J."/>
        </authorList>
    </citation>
    <scope>NUCLEOTIDE SEQUENCE [LARGE SCALE GENOMIC DNA]</scope>
    <source>
        <strain evidence="8">JCM 18537</strain>
    </source>
</reference>
<protein>
    <recommendedName>
        <fullName evidence="6">Ferric oxidoreductase domain-containing protein</fullName>
    </recommendedName>
</protein>
<feature type="transmembrane region" description="Helical" evidence="5">
    <location>
        <begin position="122"/>
        <end position="142"/>
    </location>
</feature>
<dbReference type="RefSeq" id="WP_345438624.1">
    <property type="nucleotide sequence ID" value="NZ_BAABKO010000003.1"/>
</dbReference>
<sequence>MDEAMWALGRGTGVVGLVLFTAAIVLGIVVRSGRPAAGLPRFGVARLHRDVALLATAFIGVHMVSLLFDSYAQLTVVDLVVPFLADYEPVWLGIGTLAVDIVIAVVATALLRHRVGVKAFRFVHWGTYLLWPFAVAHAIGAGSDAGEAWFLALVGVCVLAVAASVAWRLSRRFSRPSLAGRGVRPVALIPQEASS</sequence>
<feature type="transmembrane region" description="Helical" evidence="5">
    <location>
        <begin position="12"/>
        <end position="30"/>
    </location>
</feature>
<evidence type="ECO:0000313" key="8">
    <source>
        <dbReference type="Proteomes" id="UP001501645"/>
    </source>
</evidence>
<evidence type="ECO:0000259" key="6">
    <source>
        <dbReference type="Pfam" id="PF01794"/>
    </source>
</evidence>
<dbReference type="EMBL" id="BAABKO010000003">
    <property type="protein sequence ID" value="GAA4775278.1"/>
    <property type="molecule type" value="Genomic_DNA"/>
</dbReference>
<evidence type="ECO:0000256" key="5">
    <source>
        <dbReference type="SAM" id="Phobius"/>
    </source>
</evidence>
<feature type="transmembrane region" description="Helical" evidence="5">
    <location>
        <begin position="51"/>
        <end position="71"/>
    </location>
</feature>
<accession>A0ABP9A7Z4</accession>
<evidence type="ECO:0000256" key="1">
    <source>
        <dbReference type="ARBA" id="ARBA00004141"/>
    </source>
</evidence>